<dbReference type="GO" id="GO:0003824">
    <property type="term" value="F:catalytic activity"/>
    <property type="evidence" value="ECO:0007669"/>
    <property type="project" value="InterPro"/>
</dbReference>
<dbReference type="InterPro" id="IPR036691">
    <property type="entry name" value="Endo/exonu/phosph_ase_sf"/>
</dbReference>
<dbReference type="SUPFAM" id="SSF56219">
    <property type="entry name" value="DNase I-like"/>
    <property type="match status" value="1"/>
</dbReference>
<dbReference type="PROSITE" id="PS51257">
    <property type="entry name" value="PROKAR_LIPOPROTEIN"/>
    <property type="match status" value="1"/>
</dbReference>
<name>A0A5B7SUD4_9FLAO</name>
<evidence type="ECO:0000259" key="1">
    <source>
        <dbReference type="Pfam" id="PF03372"/>
    </source>
</evidence>
<proteinExistence type="predicted"/>
<keyword evidence="3" id="KW-1185">Reference proteome</keyword>
<organism evidence="2 3">
    <name type="scientific">Aggregatimonas sangjinii</name>
    <dbReference type="NCBI Taxonomy" id="2583587"/>
    <lineage>
        <taxon>Bacteria</taxon>
        <taxon>Pseudomonadati</taxon>
        <taxon>Bacteroidota</taxon>
        <taxon>Flavobacteriia</taxon>
        <taxon>Flavobacteriales</taxon>
        <taxon>Flavobacteriaceae</taxon>
        <taxon>Aggregatimonas</taxon>
    </lineage>
</organism>
<protein>
    <recommendedName>
        <fullName evidence="1">Endonuclease/exonuclease/phosphatase domain-containing protein</fullName>
    </recommendedName>
</protein>
<gene>
    <name evidence="2" type="ORF">FGM00_11175</name>
</gene>
<dbReference type="Pfam" id="PF03372">
    <property type="entry name" value="Exo_endo_phos"/>
    <property type="match status" value="1"/>
</dbReference>
<evidence type="ECO:0000313" key="2">
    <source>
        <dbReference type="EMBL" id="QCX00638.1"/>
    </source>
</evidence>
<reference evidence="2 3" key="1">
    <citation type="submission" date="2019-05" db="EMBL/GenBank/DDBJ databases">
        <title>Genome sequencing of F202Z8.</title>
        <authorList>
            <person name="Kwon Y.M."/>
        </authorList>
    </citation>
    <scope>NUCLEOTIDE SEQUENCE [LARGE SCALE GENOMIC DNA]</scope>
    <source>
        <strain evidence="2 3">F202Z8</strain>
    </source>
</reference>
<dbReference type="SUPFAM" id="SSF49695">
    <property type="entry name" value="gamma-Crystallin-like"/>
    <property type="match status" value="1"/>
</dbReference>
<dbReference type="InterPro" id="IPR011024">
    <property type="entry name" value="G_crystallin-like"/>
</dbReference>
<dbReference type="InterPro" id="IPR005135">
    <property type="entry name" value="Endo/exonuclease/phosphatase"/>
</dbReference>
<dbReference type="KEGG" id="asag:FGM00_11175"/>
<dbReference type="RefSeq" id="WP_138852983.1">
    <property type="nucleotide sequence ID" value="NZ_CP040710.1"/>
</dbReference>
<dbReference type="Gene3D" id="2.60.20.10">
    <property type="entry name" value="Crystallins"/>
    <property type="match status" value="1"/>
</dbReference>
<feature type="domain" description="Endonuclease/exonuclease/phosphatase" evidence="1">
    <location>
        <begin position="54"/>
        <end position="282"/>
    </location>
</feature>
<evidence type="ECO:0000313" key="3">
    <source>
        <dbReference type="Proteomes" id="UP000310017"/>
    </source>
</evidence>
<dbReference type="EMBL" id="CP040710">
    <property type="protein sequence ID" value="QCX00638.1"/>
    <property type="molecule type" value="Genomic_DNA"/>
</dbReference>
<dbReference type="Gene3D" id="3.60.10.10">
    <property type="entry name" value="Endonuclease/exonuclease/phosphatase"/>
    <property type="match status" value="1"/>
</dbReference>
<dbReference type="OrthoDB" id="954626at2"/>
<dbReference type="AlphaFoldDB" id="A0A5B7SUD4"/>
<dbReference type="Proteomes" id="UP000310017">
    <property type="component" value="Chromosome"/>
</dbReference>
<accession>A0A5B7SUD4</accession>
<sequence length="394" mass="45637">MKKLLILLGALALTLSCEKDELYEETISAPSEEVSSPTSLTGLVNYNEKLKIVTVNVASASTTELRSIRRQIRRAAPNANIICLQEVKHERAVLEVFKSGRDHRDEGDMDSFPYYAQARNSTTARFPEKNLGIMVLSKFPIVKQFKPTIQTDPSVHKWTRSGLYTRIKVNYNTSIDLFTFHNTMNKHRNHSEWERRGMRKFREWVDRVLGKPLTSDVPRVFLAGDFNLGKESCYPLLGHPNVLEYAASENNKKGEIDQIVNTKTYPRLRSQGLVRTYGNSDHDGVWATYDLTTNRARALRDVVRVYEHSGARGRMAAFEVGDYYYLPEQHWIRTYRHQHWWNDRISSIRVGGYLRGYLYDGAHYRGRRWLFTGGHRNDISGSNDKISSMRVRRR</sequence>